<dbReference type="EMBL" id="MTLA01000117">
    <property type="protein sequence ID" value="OOP68336.1"/>
    <property type="molecule type" value="Genomic_DNA"/>
</dbReference>
<dbReference type="InterPro" id="IPR025618">
    <property type="entry name" value="YtpI"/>
</dbReference>
<dbReference type="Proteomes" id="UP000189761">
    <property type="component" value="Unassembled WGS sequence"/>
</dbReference>
<keyword evidence="2" id="KW-1185">Reference proteome</keyword>
<gene>
    <name evidence="1" type="ORF">BWZ43_10955</name>
</gene>
<evidence type="ECO:0000313" key="1">
    <source>
        <dbReference type="EMBL" id="OOP68336.1"/>
    </source>
</evidence>
<organism evidence="1 2">
    <name type="scientific">Heyndrickxia oleronia</name>
    <dbReference type="NCBI Taxonomy" id="38875"/>
    <lineage>
        <taxon>Bacteria</taxon>
        <taxon>Bacillati</taxon>
        <taxon>Bacillota</taxon>
        <taxon>Bacilli</taxon>
        <taxon>Bacillales</taxon>
        <taxon>Bacillaceae</taxon>
        <taxon>Heyndrickxia</taxon>
    </lineage>
</organism>
<comment type="caution">
    <text evidence="1">The sequence shown here is derived from an EMBL/GenBank/DDBJ whole genome shotgun (WGS) entry which is preliminary data.</text>
</comment>
<dbReference type="RefSeq" id="WP_058006019.1">
    <property type="nucleotide sequence ID" value="NZ_BOQX01000002.1"/>
</dbReference>
<sequence length="100" mass="11487">MPFLVLLIILSLTFYVFYKIKFVRSRLPMEKKYLSGKSGIALGLFVGLFGINQLFLHPSTITYIIGGIFILLGFFSVWAGIKSLRYFKPFAIKELEEINE</sequence>
<accession>A0A8E2I7T7</accession>
<evidence type="ECO:0000313" key="2">
    <source>
        <dbReference type="Proteomes" id="UP000189761"/>
    </source>
</evidence>
<name>A0A8E2I7T7_9BACI</name>
<dbReference type="GeneID" id="79867415"/>
<protein>
    <submittedName>
        <fullName evidence="1">Uncharacterized protein</fullName>
    </submittedName>
</protein>
<dbReference type="AlphaFoldDB" id="A0A8E2I7T7"/>
<dbReference type="Pfam" id="PF14007">
    <property type="entry name" value="YtpI"/>
    <property type="match status" value="1"/>
</dbReference>
<proteinExistence type="predicted"/>
<reference evidence="1 2" key="1">
    <citation type="submission" date="2017-01" db="EMBL/GenBank/DDBJ databases">
        <title>Draft genome sequence of Bacillus oleronius.</title>
        <authorList>
            <person name="Allam M."/>
        </authorList>
    </citation>
    <scope>NUCLEOTIDE SEQUENCE [LARGE SCALE GENOMIC DNA]</scope>
    <source>
        <strain evidence="1 2">DSM 9356</strain>
    </source>
</reference>